<dbReference type="EMBL" id="MAKX01000002">
    <property type="protein sequence ID" value="OCK42992.1"/>
    <property type="molecule type" value="Genomic_DNA"/>
</dbReference>
<evidence type="ECO:0000313" key="2">
    <source>
        <dbReference type="Proteomes" id="UP000093186"/>
    </source>
</evidence>
<keyword evidence="2" id="KW-1185">Reference proteome</keyword>
<accession>A0A1B9XZN0</accession>
<dbReference type="AlphaFoldDB" id="A0A1B9XZN0"/>
<dbReference type="RefSeq" id="WP_068704573.1">
    <property type="nucleotide sequence ID" value="NZ_JAUOSW010000002.1"/>
</dbReference>
<sequence>MSNLKNKTIPKNIFTKVTKALSYFPSLENTPITFKFKKNIKKSTMQAQPEFLTVLFGKKHRRYVIFISEKFKISGTELKTRDIPYDVFVGWIGHELGHIMDYEEMSNLELIWFGFKYILLEKHIINAERKADHFAVKQGMEDYIMRTKNFILNHADITQTYKNRMKRYYLSPEEIMQLVNDRDNVTLKP</sequence>
<dbReference type="OrthoDB" id="1098088at2"/>
<comment type="caution">
    <text evidence="1">The sequence shown here is derived from an EMBL/GenBank/DDBJ whole genome shotgun (WGS) entry which is preliminary data.</text>
</comment>
<dbReference type="Proteomes" id="UP000093186">
    <property type="component" value="Unassembled WGS sequence"/>
</dbReference>
<name>A0A1B9XZN0_9FLAO</name>
<evidence type="ECO:0000313" key="1">
    <source>
        <dbReference type="EMBL" id="OCK42992.1"/>
    </source>
</evidence>
<reference evidence="1 2" key="1">
    <citation type="submission" date="2016-06" db="EMBL/GenBank/DDBJ databases">
        <title>Draft Genome Sequence of Tenacibaculum soleae UCD-KL19.</title>
        <authorList>
            <person name="Eisen J.A."/>
            <person name="Coil D.A."/>
            <person name="Lujan K.M."/>
        </authorList>
    </citation>
    <scope>NUCLEOTIDE SEQUENCE [LARGE SCALE GENOMIC DNA]</scope>
    <source>
        <strain evidence="1 2">UCD-KL19</strain>
    </source>
</reference>
<dbReference type="STRING" id="447689.BA195_08855"/>
<proteinExistence type="predicted"/>
<gene>
    <name evidence="1" type="ORF">BA195_08855</name>
</gene>
<organism evidence="1 2">
    <name type="scientific">Tenacibaculum soleae</name>
    <dbReference type="NCBI Taxonomy" id="447689"/>
    <lineage>
        <taxon>Bacteria</taxon>
        <taxon>Pseudomonadati</taxon>
        <taxon>Bacteroidota</taxon>
        <taxon>Flavobacteriia</taxon>
        <taxon>Flavobacteriales</taxon>
        <taxon>Flavobacteriaceae</taxon>
        <taxon>Tenacibaculum</taxon>
    </lineage>
</organism>
<protein>
    <submittedName>
        <fullName evidence="1">Uncharacterized protein</fullName>
    </submittedName>
</protein>